<feature type="compositionally biased region" description="Basic residues" evidence="1">
    <location>
        <begin position="840"/>
        <end position="850"/>
    </location>
</feature>
<dbReference type="EMBL" id="JAFIMU010000007">
    <property type="protein sequence ID" value="MBN8230131.1"/>
    <property type="molecule type" value="Genomic_DNA"/>
</dbReference>
<sequence>MAGTTLTLTPDGFRGRVLGKYEVLCRLSTGGMAEIFLAAQKGLAGFRKMVVLKQILPDIRGEEEFVRMFLDEAKVTAAFNHPHIAHVYDLDVADGELFLAMEFVPGATLVEVARACRSAHEPIPMGLSLMAVRDTAVALNYAHSFTDPLGRPSPVVHRDVAEKNIMVTYEGVTKLLDFGIAKSLARAGRTQVGMVKGTSGYMSPEQIMGDPLDARSDLFSLGVVLHECLTGMRLFYAKTAEAMMNAVLSGDVTPPSRVNKEVPPELDAIVLKALAKRREDRYGSTLEFARAIERAVGPRIWHPEQSSELMLRLFAERRDQTRLLLMSGQSTGDGTSSETQVAQVLARGAEVPEPVTIPPNGALPQISSTLPPRAPAAPPKAPAPAKAAPAAPLGTGRRNTTEELAIRKPAPAPSSRRVSPPPAPPPTDELSARPEDSEPGVRTQPALPPVMLDSALRITASQVTTSPGYVEGETILTPLSRVGAPPPEEPKARPPAFVPPPDEPRARSGREGRDAANGAPEDSRQRSARDSGRDAEPRTEELKPRAARDAEDSRPRPPREAVNAPHEDARPKPPREAFSATGEDARARPARNGANGSAEDARARSARDGSTSSAEDSRPRPPRGSSNNGPEDSRPRPSRSSTQDSIRVTQPHTPPQALLNDNETAISRVPSLPPEEAPEKTPAVRSPPSSRRKSSPPARATPPARAAGRPTEPHDFLSEAEAPAPRRRGGLIAGGIVLLAVAGLGITVALGLDGGRVSSLWSSARAPKPDANSSTTSPPPPPAEPEARKPAPTEPAAPEPTTAVAQAEPPADAAPSDPAPASDDLVAPPTDDASAEAPKTKTRTPVRKAKRDASDPATAPARAKPRTAAAPADDTEADLPAPPDTATEAAAPQGFLTLVTEPSARVSLGGRSLGETPLTKVALPVGRHTLKLMDGTGRPLKLLVEIKPDDTTSVRVPLEMLANP</sequence>
<evidence type="ECO:0000313" key="5">
    <source>
        <dbReference type="Proteomes" id="UP000664052"/>
    </source>
</evidence>
<feature type="compositionally biased region" description="Low complexity" evidence="1">
    <location>
        <begin position="855"/>
        <end position="872"/>
    </location>
</feature>
<dbReference type="InterPro" id="IPR013229">
    <property type="entry name" value="PEGA"/>
</dbReference>
<feature type="transmembrane region" description="Helical" evidence="2">
    <location>
        <begin position="731"/>
        <end position="752"/>
    </location>
</feature>
<dbReference type="CDD" id="cd14014">
    <property type="entry name" value="STKc_PknB_like"/>
    <property type="match status" value="1"/>
</dbReference>
<gene>
    <name evidence="4" type="ORF">JYK02_21705</name>
</gene>
<dbReference type="InterPro" id="IPR008266">
    <property type="entry name" value="Tyr_kinase_AS"/>
</dbReference>
<organism evidence="4 5">
    <name type="scientific">Corallococcus macrosporus</name>
    <dbReference type="NCBI Taxonomy" id="35"/>
    <lineage>
        <taxon>Bacteria</taxon>
        <taxon>Pseudomonadati</taxon>
        <taxon>Myxococcota</taxon>
        <taxon>Myxococcia</taxon>
        <taxon>Myxococcales</taxon>
        <taxon>Cystobacterineae</taxon>
        <taxon>Myxococcaceae</taxon>
        <taxon>Corallococcus</taxon>
    </lineage>
</organism>
<keyword evidence="4" id="KW-0808">Transferase</keyword>
<feature type="compositionally biased region" description="Low complexity" evidence="1">
    <location>
        <begin position="799"/>
        <end position="829"/>
    </location>
</feature>
<feature type="region of interest" description="Disordered" evidence="1">
    <location>
        <begin position="351"/>
        <end position="449"/>
    </location>
</feature>
<keyword evidence="5" id="KW-1185">Reference proteome</keyword>
<evidence type="ECO:0000259" key="3">
    <source>
        <dbReference type="PROSITE" id="PS50011"/>
    </source>
</evidence>
<dbReference type="PROSITE" id="PS00109">
    <property type="entry name" value="PROTEIN_KINASE_TYR"/>
    <property type="match status" value="1"/>
</dbReference>
<dbReference type="PANTHER" id="PTHR24361">
    <property type="entry name" value="MITOGEN-ACTIVATED KINASE KINASE KINASE"/>
    <property type="match status" value="1"/>
</dbReference>
<dbReference type="InterPro" id="IPR011009">
    <property type="entry name" value="Kinase-like_dom_sf"/>
</dbReference>
<dbReference type="Pfam" id="PF08308">
    <property type="entry name" value="PEGA"/>
    <property type="match status" value="1"/>
</dbReference>
<reference evidence="4 5" key="1">
    <citation type="submission" date="2021-02" db="EMBL/GenBank/DDBJ databases">
        <title>De Novo genome assembly of isolated myxobacteria.</title>
        <authorList>
            <person name="Stevens D.C."/>
        </authorList>
    </citation>
    <scope>NUCLEOTIDE SEQUENCE [LARGE SCALE GENOMIC DNA]</scope>
    <source>
        <strain evidence="4 5">ATCC 29039</strain>
    </source>
</reference>
<feature type="domain" description="Protein kinase" evidence="3">
    <location>
        <begin position="21"/>
        <end position="305"/>
    </location>
</feature>
<feature type="compositionally biased region" description="Low complexity" evidence="1">
    <location>
        <begin position="383"/>
        <end position="392"/>
    </location>
</feature>
<dbReference type="PROSITE" id="PS50011">
    <property type="entry name" value="PROTEIN_KINASE_DOM"/>
    <property type="match status" value="1"/>
</dbReference>
<dbReference type="InterPro" id="IPR020635">
    <property type="entry name" value="Tyr_kinase_cat_dom"/>
</dbReference>
<feature type="compositionally biased region" description="Pro residues" evidence="1">
    <location>
        <begin position="372"/>
        <end position="382"/>
    </location>
</feature>
<dbReference type="Pfam" id="PF00069">
    <property type="entry name" value="Pkinase"/>
    <property type="match status" value="1"/>
</dbReference>
<keyword evidence="4" id="KW-0418">Kinase</keyword>
<protein>
    <submittedName>
        <fullName evidence="4">Protein kinase</fullName>
    </submittedName>
</protein>
<dbReference type="Proteomes" id="UP000664052">
    <property type="component" value="Unassembled WGS sequence"/>
</dbReference>
<feature type="region of interest" description="Disordered" evidence="1">
    <location>
        <begin position="759"/>
        <end position="893"/>
    </location>
</feature>
<keyword evidence="2" id="KW-0812">Transmembrane</keyword>
<dbReference type="Gene3D" id="3.30.200.20">
    <property type="entry name" value="Phosphorylase Kinase, domain 1"/>
    <property type="match status" value="1"/>
</dbReference>
<keyword evidence="2" id="KW-0472">Membrane</keyword>
<dbReference type="GO" id="GO:0016301">
    <property type="term" value="F:kinase activity"/>
    <property type="evidence" value="ECO:0007669"/>
    <property type="project" value="UniProtKB-KW"/>
</dbReference>
<feature type="region of interest" description="Disordered" evidence="1">
    <location>
        <begin position="462"/>
        <end position="722"/>
    </location>
</feature>
<feature type="compositionally biased region" description="Basic and acidic residues" evidence="1">
    <location>
        <begin position="521"/>
        <end position="575"/>
    </location>
</feature>
<dbReference type="Gene3D" id="1.10.510.10">
    <property type="entry name" value="Transferase(Phosphotransferase) domain 1"/>
    <property type="match status" value="1"/>
</dbReference>
<feature type="compositionally biased region" description="Low complexity" evidence="1">
    <location>
        <begin position="407"/>
        <end position="418"/>
    </location>
</feature>
<proteinExistence type="predicted"/>
<feature type="compositionally biased region" description="Polar residues" evidence="1">
    <location>
        <begin position="642"/>
        <end position="651"/>
    </location>
</feature>
<dbReference type="InterPro" id="IPR053235">
    <property type="entry name" value="Ser_Thr_kinase"/>
</dbReference>
<dbReference type="SUPFAM" id="SSF56112">
    <property type="entry name" value="Protein kinase-like (PK-like)"/>
    <property type="match status" value="1"/>
</dbReference>
<keyword evidence="2" id="KW-1133">Transmembrane helix</keyword>
<feature type="compositionally biased region" description="Low complexity" evidence="1">
    <location>
        <begin position="683"/>
        <end position="710"/>
    </location>
</feature>
<evidence type="ECO:0000256" key="1">
    <source>
        <dbReference type="SAM" id="MobiDB-lite"/>
    </source>
</evidence>
<accession>A0ABS3DFM0</accession>
<dbReference type="RefSeq" id="WP_207053694.1">
    <property type="nucleotide sequence ID" value="NZ_JAFIMU010000007.1"/>
</dbReference>
<comment type="caution">
    <text evidence="4">The sequence shown here is derived from an EMBL/GenBank/DDBJ whole genome shotgun (WGS) entry which is preliminary data.</text>
</comment>
<name>A0ABS3DFM0_9BACT</name>
<evidence type="ECO:0000256" key="2">
    <source>
        <dbReference type="SAM" id="Phobius"/>
    </source>
</evidence>
<evidence type="ECO:0000313" key="4">
    <source>
        <dbReference type="EMBL" id="MBN8230131.1"/>
    </source>
</evidence>
<dbReference type="InterPro" id="IPR000719">
    <property type="entry name" value="Prot_kinase_dom"/>
</dbReference>
<dbReference type="SMART" id="SM00219">
    <property type="entry name" value="TyrKc"/>
    <property type="match status" value="1"/>
</dbReference>
<feature type="compositionally biased region" description="Basic and acidic residues" evidence="1">
    <location>
        <begin position="502"/>
        <end position="514"/>
    </location>
</feature>